<dbReference type="Proteomes" id="UP000001511">
    <property type="component" value="Chromosome"/>
</dbReference>
<organism evidence="1 2">
    <name type="scientific">Nostoc azollae (strain 0708)</name>
    <name type="common">Anabaena azollae (strain 0708)</name>
    <dbReference type="NCBI Taxonomy" id="551115"/>
    <lineage>
        <taxon>Bacteria</taxon>
        <taxon>Bacillati</taxon>
        <taxon>Cyanobacteriota</taxon>
        <taxon>Cyanophyceae</taxon>
        <taxon>Nostocales</taxon>
        <taxon>Nostocaceae</taxon>
        <taxon>Trichormus</taxon>
    </lineage>
</organism>
<name>D7E4T6_NOSA0</name>
<dbReference type="HOGENOM" id="CLU_2634561_0_0_3"/>
<dbReference type="EMBL" id="CP002059">
    <property type="protein sequence ID" value="ADI65402.1"/>
    <property type="molecule type" value="Genomic_DNA"/>
</dbReference>
<proteinExistence type="predicted"/>
<gene>
    <name evidence="1" type="ordered locus">Aazo_3897</name>
</gene>
<dbReference type="AlphaFoldDB" id="D7E4T6"/>
<accession>D7E4T6</accession>
<keyword evidence="2" id="KW-1185">Reference proteome</keyword>
<evidence type="ECO:0000313" key="1">
    <source>
        <dbReference type="EMBL" id="ADI65402.1"/>
    </source>
</evidence>
<dbReference type="KEGG" id="naz:Aazo_3897"/>
<evidence type="ECO:0000313" key="2">
    <source>
        <dbReference type="Proteomes" id="UP000001511"/>
    </source>
</evidence>
<protein>
    <submittedName>
        <fullName evidence="1">Uncharacterized protein</fullName>
    </submittedName>
</protein>
<reference evidence="1 2" key="1">
    <citation type="journal article" date="2010" name="PLoS ONE">
        <title>Genome erosion in a nitrogen-fixing vertically transmitted endosymbiotic multicellular cyanobacterium.</title>
        <authorList>
            <person name="Ran L."/>
            <person name="Larsson J."/>
            <person name="Vigil-Stenman T."/>
            <person name="Nylander J.A."/>
            <person name="Ininbergs K."/>
            <person name="Zheng W.W."/>
            <person name="Lapidus A."/>
            <person name="Lowry S."/>
            <person name="Haselkorn R."/>
            <person name="Bergman B."/>
        </authorList>
    </citation>
    <scope>NUCLEOTIDE SEQUENCE [LARGE SCALE GENOMIC DNA]</scope>
    <source>
        <strain evidence="1 2">0708</strain>
    </source>
</reference>
<sequence length="77" mass="9075">MNLVGIGELLIIFNLEKSHFVFLKIGTLQESYDWSFSDYITTQIKKLVKLPGQSEKHMLVIYQQIIFINILIFRENL</sequence>